<dbReference type="EMBL" id="LHPF02000012">
    <property type="protein sequence ID" value="PSC71937.1"/>
    <property type="molecule type" value="Genomic_DNA"/>
</dbReference>
<evidence type="ECO:0000313" key="4">
    <source>
        <dbReference type="Proteomes" id="UP000239649"/>
    </source>
</evidence>
<dbReference type="Pfam" id="PF12937">
    <property type="entry name" value="F-box-like"/>
    <property type="match status" value="1"/>
</dbReference>
<evidence type="ECO:0000313" key="3">
    <source>
        <dbReference type="EMBL" id="PSC71937.1"/>
    </source>
</evidence>
<dbReference type="Proteomes" id="UP000239649">
    <property type="component" value="Unassembled WGS sequence"/>
</dbReference>
<keyword evidence="4" id="KW-1185">Reference proteome</keyword>
<feature type="domain" description="F-box" evidence="2">
    <location>
        <begin position="16"/>
        <end position="55"/>
    </location>
</feature>
<feature type="region of interest" description="Disordered" evidence="1">
    <location>
        <begin position="441"/>
        <end position="472"/>
    </location>
</feature>
<proteinExistence type="predicted"/>
<dbReference type="InterPro" id="IPR036047">
    <property type="entry name" value="F-box-like_dom_sf"/>
</dbReference>
<dbReference type="Gene3D" id="1.20.1280.50">
    <property type="match status" value="1"/>
</dbReference>
<dbReference type="OrthoDB" id="513592at2759"/>
<organism evidence="3 4">
    <name type="scientific">Micractinium conductrix</name>
    <dbReference type="NCBI Taxonomy" id="554055"/>
    <lineage>
        <taxon>Eukaryota</taxon>
        <taxon>Viridiplantae</taxon>
        <taxon>Chlorophyta</taxon>
        <taxon>core chlorophytes</taxon>
        <taxon>Trebouxiophyceae</taxon>
        <taxon>Chlorellales</taxon>
        <taxon>Chlorellaceae</taxon>
        <taxon>Chlorella clade</taxon>
        <taxon>Micractinium</taxon>
    </lineage>
</organism>
<evidence type="ECO:0000259" key="2">
    <source>
        <dbReference type="Pfam" id="PF12937"/>
    </source>
</evidence>
<dbReference type="SUPFAM" id="SSF81383">
    <property type="entry name" value="F-box domain"/>
    <property type="match status" value="1"/>
</dbReference>
<sequence>MDAQQQQLSLPALQPDALQCILQHLDYSALLAAGSSCRALRDAATAPPLWRRLCDRRWSDGLNAQLYGSIVPQTAQAAQPAAPPLSPTAALAPQTDYRSLFLSDNGWAAPRLAVARYAGVRWADEIVAVAPAAEPDGGTTITVSSCRELRVLHLPADPGGPLRVLRAANTAQNSARELWSSVAALPAGPAGGDGWVAAGGCHGRLVLFQLPESSCTSPSQVAVRPAAVIDFPGDSSLVSSLQYLPATGHLAVLHDPLALLRPSAAQRSSLSLVDARTWRLAAPPLRDLLDGYELAAAAAVGDNGAEFVAGSVKESDDQASGWACRRCYAAAPAALCFHKSPAAAACLCVFDARCSQAQVGRYSTGHRSLYPHLVIVRGHYLLSSHAGTPALHLSATSDLLLGRADNGMCWLFDLSERLGWADGSHGGSWLPAAGAAAAARRGGGGGPAAAAGEEGGEEGRDMDMSEGPSGGEAEGCHLDEWDFERAPLPLGVVGAPCEVWCSTDEEAAPLHWLPPPAAWIAHNRLVALGGLELDEKQRLFPAPAQGNPYPSNALVAATLRRPGG</sequence>
<reference evidence="3 4" key="1">
    <citation type="journal article" date="2018" name="Plant J.">
        <title>Genome sequences of Chlorella sorokiniana UTEX 1602 and Micractinium conductrix SAG 241.80: implications to maltose excretion by a green alga.</title>
        <authorList>
            <person name="Arriola M.B."/>
            <person name="Velmurugan N."/>
            <person name="Zhang Y."/>
            <person name="Plunkett M.H."/>
            <person name="Hondzo H."/>
            <person name="Barney B.M."/>
        </authorList>
    </citation>
    <scope>NUCLEOTIDE SEQUENCE [LARGE SCALE GENOMIC DNA]</scope>
    <source>
        <strain evidence="3 4">SAG 241.80</strain>
    </source>
</reference>
<comment type="caution">
    <text evidence="3">The sequence shown here is derived from an EMBL/GenBank/DDBJ whole genome shotgun (WGS) entry which is preliminary data.</text>
</comment>
<evidence type="ECO:0000256" key="1">
    <source>
        <dbReference type="SAM" id="MobiDB-lite"/>
    </source>
</evidence>
<dbReference type="AlphaFoldDB" id="A0A2P6VCX7"/>
<protein>
    <submittedName>
        <fullName evidence="3">F-box only 3 isoform X2</fullName>
    </submittedName>
</protein>
<gene>
    <name evidence="3" type="ORF">C2E20_4692</name>
</gene>
<name>A0A2P6VCX7_9CHLO</name>
<accession>A0A2P6VCX7</accession>
<dbReference type="InterPro" id="IPR001810">
    <property type="entry name" value="F-box_dom"/>
</dbReference>